<evidence type="ECO:0000256" key="13">
    <source>
        <dbReference type="ARBA" id="ARBA00074537"/>
    </source>
</evidence>
<evidence type="ECO:0000256" key="3">
    <source>
        <dbReference type="ARBA" id="ARBA00004645"/>
    </source>
</evidence>
<dbReference type="GO" id="GO:0010628">
    <property type="term" value="P:positive regulation of gene expression"/>
    <property type="evidence" value="ECO:0007669"/>
    <property type="project" value="Ensembl"/>
</dbReference>
<dbReference type="GO" id="GO:0045184">
    <property type="term" value="P:establishment of protein localization"/>
    <property type="evidence" value="ECO:0007669"/>
    <property type="project" value="Ensembl"/>
</dbReference>
<feature type="compositionally biased region" description="Polar residues" evidence="14">
    <location>
        <begin position="741"/>
        <end position="760"/>
    </location>
</feature>
<dbReference type="GO" id="GO:0051649">
    <property type="term" value="P:establishment of localization in cell"/>
    <property type="evidence" value="ECO:0007669"/>
    <property type="project" value="Ensembl"/>
</dbReference>
<feature type="region of interest" description="Disordered" evidence="14">
    <location>
        <begin position="681"/>
        <end position="715"/>
    </location>
</feature>
<dbReference type="PANTHER" id="PTHR23116">
    <property type="entry name" value="PDZ DOMAIN CONTAINING WHIRLIN AND HARMONIN-RELATED"/>
    <property type="match status" value="1"/>
</dbReference>
<evidence type="ECO:0000256" key="1">
    <source>
        <dbReference type="ARBA" id="ARBA00004496"/>
    </source>
</evidence>
<dbReference type="HOGENOM" id="CLU_014984_0_0_1"/>
<sequence>MNAQLDGLSVSSSSTGSLGSAAGAGSGGGAGLRLLSANVRQLHQALTALLSEAEREQFTHCLNAYHARRNVFDLVRTLRVLLDSPVKRRLLPMLRLVIPRSDQLLFDQYTAEGLYLPATTPYRQPSWGGPDGAGLGEVRLVSLRRAKAHEGLGFSIRGGSEHGVGIYVSLVEPGSLAEKEGLRVGDQILRVNDKSLARVTHAEAVKALKGSKKLVLSVYSAGRIPGGYVTNHIYTWVDPQGRSISPPSGLPQPHGALRQQEGDRRSTLHLLQGGDEKKVNLVLGDGRSLGLTIRGGAEYGLGIYITGVDVGSEAESSGLKVGDQILEVNGRSFLSILHDEAVQLLKSSRHLILTVKDVGRLPHARTTVDETKWIASSRIEETAVNAAGSGHFAHSDLQTPGFYKGPAGSQVTLSSLGNQTRVLLEEQARHLLNEQERATMAYYLDEYRGGSISLEALVMALFELLNTHAKFSLLSEVRGIISPQDLERFDHLVLRREIESMKARQPPGPGAGDTYSMVSYSDTGSSTGSHGTSTTVSSARNTLDLEETGEAVQGNVNTLPDVSVDDVKSTSEGLSNFKPPPPPPPLGQGHDRPPGQLRKPGREDLQPPSSTSCHSGIILSAPQNRSPPVGTAPTPGTCPAQDSPPSPIYASISPANPGSRRPLDAHLALVNQHPIGPFPRVQSPPHLKPPPAEATVAGGCLPPLSPSGHPDQTGTNQHFVMVEVHRPDSEPDVNEVRALPQTRTASTLSQLSDSGQTLSEDSGVDAGEAEASAPGQGRQTASTKSRGSKELPRNERPTEGANKPPGLLEPTSTLVRVKKSAATLGIAIEGGANTRQPLPRIVTIQRGGSAHNCGQLKVGHVILEVNGLTLRGKEHREAARIIAEAFKTKDRDYIDFLVTEFNVML</sequence>
<feature type="domain" description="PDZ" evidence="15">
    <location>
        <begin position="278"/>
        <end position="348"/>
    </location>
</feature>
<dbReference type="CDD" id="cd06740">
    <property type="entry name" value="PDZ1_FL-whirlin"/>
    <property type="match status" value="1"/>
</dbReference>
<keyword evidence="7" id="KW-1009">Hearing</keyword>
<comment type="subcellular location">
    <subcellularLocation>
        <location evidence="2">Cell projection</location>
        <location evidence="2">Growth cone</location>
    </subcellularLocation>
    <subcellularLocation>
        <location evidence="3">Cell projection</location>
        <location evidence="3">Stereocilium</location>
    </subcellularLocation>
    <subcellularLocation>
        <location evidence="1">Cytoplasm</location>
    </subcellularLocation>
    <subcellularLocation>
        <location evidence="10">Synapse</location>
    </subcellularLocation>
</comment>
<evidence type="ECO:0000256" key="14">
    <source>
        <dbReference type="SAM" id="MobiDB-lite"/>
    </source>
</evidence>
<keyword evidence="17" id="KW-1185">Reference proteome</keyword>
<dbReference type="Gene3D" id="2.30.42.10">
    <property type="match status" value="3"/>
</dbReference>
<accession>H0X1Y4</accession>
<dbReference type="PROSITE" id="PS50106">
    <property type="entry name" value="PDZ"/>
    <property type="match status" value="3"/>
</dbReference>
<dbReference type="FunFam" id="2.30.42.10:FF:000079">
    <property type="entry name" value="Whirlin a"/>
    <property type="match status" value="1"/>
</dbReference>
<dbReference type="SUPFAM" id="SSF50156">
    <property type="entry name" value="PDZ domain-like"/>
    <property type="match status" value="3"/>
</dbReference>
<dbReference type="GO" id="GO:0060088">
    <property type="term" value="P:auditory receptor cell stereocilium organization"/>
    <property type="evidence" value="ECO:0007669"/>
    <property type="project" value="Ensembl"/>
</dbReference>
<dbReference type="FunFam" id="1.20.1160.20:FF:000002">
    <property type="entry name" value="Whirlin a"/>
    <property type="match status" value="1"/>
</dbReference>
<dbReference type="FunFam" id="1.20.1160.20:FF:000003">
    <property type="entry name" value="Whirlin a"/>
    <property type="match status" value="1"/>
</dbReference>
<name>H0X1Y4_OTOGA</name>
<dbReference type="STRING" id="30611.ENSOGAP00000009025"/>
<dbReference type="PANTHER" id="PTHR23116:SF37">
    <property type="entry name" value="WHIRLIN"/>
    <property type="match status" value="1"/>
</dbReference>
<dbReference type="FunFam" id="2.30.42.10:FF:000111">
    <property type="entry name" value="Whirlin a"/>
    <property type="match status" value="1"/>
</dbReference>
<feature type="domain" description="PDZ" evidence="15">
    <location>
        <begin position="140"/>
        <end position="215"/>
    </location>
</feature>
<dbReference type="InParanoid" id="H0X1Y4"/>
<dbReference type="GO" id="GO:0001895">
    <property type="term" value="P:retina homeostasis"/>
    <property type="evidence" value="ECO:0007669"/>
    <property type="project" value="Ensembl"/>
</dbReference>
<proteinExistence type="predicted"/>
<feature type="compositionally biased region" description="Low complexity" evidence="14">
    <location>
        <begin position="519"/>
        <end position="538"/>
    </location>
</feature>
<evidence type="ECO:0000259" key="15">
    <source>
        <dbReference type="PROSITE" id="PS50106"/>
    </source>
</evidence>
<dbReference type="OMA" id="TMVNQTR"/>
<feature type="compositionally biased region" description="Basic and acidic residues" evidence="14">
    <location>
        <begin position="787"/>
        <end position="798"/>
    </location>
</feature>
<evidence type="ECO:0000256" key="4">
    <source>
        <dbReference type="ARBA" id="ARBA00022490"/>
    </source>
</evidence>
<reference evidence="16" key="3">
    <citation type="submission" date="2025-09" db="UniProtKB">
        <authorList>
            <consortium name="Ensembl"/>
        </authorList>
    </citation>
    <scope>IDENTIFICATION</scope>
</reference>
<dbReference type="GO" id="GO:0032391">
    <property type="term" value="C:photoreceptor connecting cilium"/>
    <property type="evidence" value="ECO:0007669"/>
    <property type="project" value="Ensembl"/>
</dbReference>
<dbReference type="GO" id="GO:1990696">
    <property type="term" value="C:USH2 complex"/>
    <property type="evidence" value="ECO:0007669"/>
    <property type="project" value="Ensembl"/>
</dbReference>
<evidence type="ECO:0000256" key="5">
    <source>
        <dbReference type="ARBA" id="ARBA00022553"/>
    </source>
</evidence>
<dbReference type="GO" id="GO:0032426">
    <property type="term" value="C:stereocilium tip"/>
    <property type="evidence" value="ECO:0007669"/>
    <property type="project" value="Ensembl"/>
</dbReference>
<dbReference type="InterPro" id="IPR033028">
    <property type="entry name" value="Whirlin_HN-like_dom2"/>
</dbReference>
<dbReference type="CDD" id="cd07357">
    <property type="entry name" value="HN_L-whirlin_R2_like"/>
    <property type="match status" value="1"/>
</dbReference>
<keyword evidence="6" id="KW-0677">Repeat</keyword>
<evidence type="ECO:0000256" key="6">
    <source>
        <dbReference type="ARBA" id="ARBA00022737"/>
    </source>
</evidence>
<dbReference type="GeneTree" id="ENSGT00950000183002"/>
<keyword evidence="4" id="KW-0963">Cytoplasm</keyword>
<protein>
    <recommendedName>
        <fullName evidence="13">Whirlin</fullName>
    </recommendedName>
</protein>
<dbReference type="GO" id="GO:0050910">
    <property type="term" value="P:detection of mechanical stimulus involved in sensory perception of sound"/>
    <property type="evidence" value="ECO:0007669"/>
    <property type="project" value="Ensembl"/>
</dbReference>
<evidence type="ECO:0000313" key="16">
    <source>
        <dbReference type="Ensembl" id="ENSOGAP00000009025.2"/>
    </source>
</evidence>
<reference evidence="17" key="1">
    <citation type="submission" date="2011-03" db="EMBL/GenBank/DDBJ databases">
        <title>Version 3 of the genome sequence of Otolemur garnettii (Bushbaby).</title>
        <authorList>
            <consortium name="The Broad Institute Genome Sequencing Platform"/>
            <person name="Di Palma F."/>
            <person name="Johnson J."/>
            <person name="Lander E.S."/>
            <person name="Lindblad-Toh K."/>
            <person name="Jaffe D.B."/>
            <person name="Gnerre S."/>
            <person name="MacCallum I."/>
            <person name="Przybylski D."/>
            <person name="Ribeiro F.J."/>
            <person name="Burton J.N."/>
            <person name="Walker B.J."/>
            <person name="Sharpe T."/>
            <person name="Hall G."/>
        </authorList>
    </citation>
    <scope>NUCLEOTIDE SEQUENCE [LARGE SCALE GENOMIC DNA]</scope>
</reference>
<evidence type="ECO:0000256" key="2">
    <source>
        <dbReference type="ARBA" id="ARBA00004624"/>
    </source>
</evidence>
<dbReference type="CDD" id="cd06741">
    <property type="entry name" value="PDZ2_FL-whirlin"/>
    <property type="match status" value="1"/>
</dbReference>
<dbReference type="GO" id="GO:0021694">
    <property type="term" value="P:cerebellar Purkinje cell layer formation"/>
    <property type="evidence" value="ECO:0007669"/>
    <property type="project" value="Ensembl"/>
</dbReference>
<dbReference type="EMBL" id="AAQR03034718">
    <property type="status" value="NOT_ANNOTATED_CDS"/>
    <property type="molecule type" value="Genomic_DNA"/>
</dbReference>
<dbReference type="AlphaFoldDB" id="H0X1Y4"/>
<evidence type="ECO:0000313" key="17">
    <source>
        <dbReference type="Proteomes" id="UP000005225"/>
    </source>
</evidence>
<dbReference type="GO" id="GO:0002142">
    <property type="term" value="C:stereocilia ankle link complex"/>
    <property type="evidence" value="ECO:0007669"/>
    <property type="project" value="Ensembl"/>
</dbReference>
<dbReference type="InterPro" id="IPR001478">
    <property type="entry name" value="PDZ"/>
</dbReference>
<dbReference type="FunFam" id="2.30.42.10:FF:000087">
    <property type="entry name" value="Whirlin a"/>
    <property type="match status" value="1"/>
</dbReference>
<dbReference type="Proteomes" id="UP000005225">
    <property type="component" value="Unassembled WGS sequence"/>
</dbReference>
<evidence type="ECO:0000256" key="8">
    <source>
        <dbReference type="ARBA" id="ARBA00023018"/>
    </source>
</evidence>
<keyword evidence="5" id="KW-0597">Phosphoprotein</keyword>
<dbReference type="GO" id="GO:0005737">
    <property type="term" value="C:cytoplasm"/>
    <property type="evidence" value="ECO:0007669"/>
    <property type="project" value="UniProtKB-SubCell"/>
</dbReference>
<dbReference type="GO" id="GO:0001917">
    <property type="term" value="C:photoreceptor inner segment"/>
    <property type="evidence" value="ECO:0007669"/>
    <property type="project" value="Ensembl"/>
</dbReference>
<dbReference type="GO" id="GO:0042802">
    <property type="term" value="F:identical protein binding"/>
    <property type="evidence" value="ECO:0007669"/>
    <property type="project" value="Ensembl"/>
</dbReference>
<comment type="function">
    <text evidence="11">Involved in hearing and vision as member of the USH2 complex. Necessary for elongation and maintenance of inner and outer hair cell stereocilia in the organ of Corti in the inner ear. Involved in the maintenance of the hair bundle ankle region, which connects stereocilia in cochlear hair cells of the inner ear. In retina photoreceptors, required for the maintenance of periciliary membrane complex that seems to play a role in regulating intracellular protein transport.</text>
</comment>
<evidence type="ECO:0000256" key="12">
    <source>
        <dbReference type="ARBA" id="ARBA00065164"/>
    </source>
</evidence>
<dbReference type="GO" id="GO:1990075">
    <property type="term" value="C:periciliary membrane compartment"/>
    <property type="evidence" value="ECO:0007669"/>
    <property type="project" value="Ensembl"/>
</dbReference>
<dbReference type="InterPro" id="IPR036034">
    <property type="entry name" value="PDZ_sf"/>
</dbReference>
<dbReference type="Gene3D" id="1.20.1160.20">
    <property type="match status" value="2"/>
</dbReference>
<evidence type="ECO:0000256" key="7">
    <source>
        <dbReference type="ARBA" id="ARBA00022740"/>
    </source>
</evidence>
<dbReference type="GO" id="GO:0045202">
    <property type="term" value="C:synapse"/>
    <property type="evidence" value="ECO:0007669"/>
    <property type="project" value="UniProtKB-SubCell"/>
</dbReference>
<feature type="region of interest" description="Disordered" evidence="14">
    <location>
        <begin position="244"/>
        <end position="263"/>
    </location>
</feature>
<dbReference type="CDD" id="cd06742">
    <property type="entry name" value="PDZ3_FL-whirlin-like"/>
    <property type="match status" value="1"/>
</dbReference>
<dbReference type="GO" id="GO:0030426">
    <property type="term" value="C:growth cone"/>
    <property type="evidence" value="ECO:0007669"/>
    <property type="project" value="UniProtKB-SubCell"/>
</dbReference>
<dbReference type="SMART" id="SM00228">
    <property type="entry name" value="PDZ"/>
    <property type="match status" value="3"/>
</dbReference>
<dbReference type="EMBL" id="AAQR03034716">
    <property type="status" value="NOT_ANNOTATED_CDS"/>
    <property type="molecule type" value="Genomic_DNA"/>
</dbReference>
<dbReference type="GO" id="GO:1990227">
    <property type="term" value="P:paranodal junction maintenance"/>
    <property type="evidence" value="ECO:0007669"/>
    <property type="project" value="Ensembl"/>
</dbReference>
<feature type="region of interest" description="Disordered" evidence="14">
    <location>
        <begin position="740"/>
        <end position="812"/>
    </location>
</feature>
<feature type="domain" description="PDZ" evidence="15">
    <location>
        <begin position="814"/>
        <end position="885"/>
    </location>
</feature>
<dbReference type="GO" id="GO:0005884">
    <property type="term" value="C:actin filament"/>
    <property type="evidence" value="ECO:0007669"/>
    <property type="project" value="Ensembl"/>
</dbReference>
<keyword evidence="8" id="KW-0770">Synapse</keyword>
<feature type="region of interest" description="Disordered" evidence="14">
    <location>
        <begin position="550"/>
        <end position="661"/>
    </location>
</feature>
<dbReference type="FunCoup" id="H0X1Y4">
    <property type="interactions" value="174"/>
</dbReference>
<evidence type="ECO:0000256" key="9">
    <source>
        <dbReference type="ARBA" id="ARBA00023273"/>
    </source>
</evidence>
<keyword evidence="9" id="KW-0966">Cell projection</keyword>
<dbReference type="EMBL" id="AAQR03034717">
    <property type="status" value="NOT_ANNOTATED_CDS"/>
    <property type="molecule type" value="Genomic_DNA"/>
</dbReference>
<reference evidence="16" key="2">
    <citation type="submission" date="2025-08" db="UniProtKB">
        <authorList>
            <consortium name="Ensembl"/>
        </authorList>
    </citation>
    <scope>IDENTIFICATION</scope>
</reference>
<dbReference type="Ensembl" id="ENSOGAT00000010102.2">
    <property type="protein sequence ID" value="ENSOGAP00000009025.2"/>
    <property type="gene ID" value="ENSOGAG00000010091.2"/>
</dbReference>
<organism evidence="16 17">
    <name type="scientific">Otolemur garnettii</name>
    <name type="common">Small-eared galago</name>
    <name type="synonym">Garnett's greater bushbaby</name>
    <dbReference type="NCBI Taxonomy" id="30611"/>
    <lineage>
        <taxon>Eukaryota</taxon>
        <taxon>Metazoa</taxon>
        <taxon>Chordata</taxon>
        <taxon>Craniata</taxon>
        <taxon>Vertebrata</taxon>
        <taxon>Euteleostomi</taxon>
        <taxon>Mammalia</taxon>
        <taxon>Eutheria</taxon>
        <taxon>Euarchontoglires</taxon>
        <taxon>Primates</taxon>
        <taxon>Strepsirrhini</taxon>
        <taxon>Lorisiformes</taxon>
        <taxon>Galagidae</taxon>
        <taxon>Otolemur</taxon>
    </lineage>
</organism>
<comment type="subunit">
    <text evidence="12">Forms homooligomers. Interacts (via C-terminal PDZ domain) with MYO15A; this interaction is necessary for localization of WHRN to stereocilia tips. Interacts (via C-terminal PDZ domain) with MPP1/p55. Interacts with LRRC4C/NGL1. Interacts with MYO7A. Interacts with RPGR. Interacts with EPS8. Interacts with CASK. Interacts with CIB2. Component of USH2 complex, composed of ADGRV1, PDZD7, USH2A and WHRN. Interacts (via PDZ domains) with PDZD7; the interaction is direct. Interacts (via N-terminal PDZ domain) with USH2A (via cytoplasmic region). Interacts with ADGRV1/MASS1 (via cytoplasmic region).</text>
</comment>
<dbReference type="CDD" id="cd07356">
    <property type="entry name" value="HN_L-whirlin_R1_like"/>
    <property type="match status" value="1"/>
</dbReference>
<dbReference type="GO" id="GO:0036064">
    <property type="term" value="C:ciliary basal body"/>
    <property type="evidence" value="ECO:0007669"/>
    <property type="project" value="Ensembl"/>
</dbReference>
<dbReference type="GO" id="GO:0050953">
    <property type="term" value="P:sensory perception of light stimulus"/>
    <property type="evidence" value="ECO:0007669"/>
    <property type="project" value="Ensembl"/>
</dbReference>
<dbReference type="Pfam" id="PF00595">
    <property type="entry name" value="PDZ"/>
    <property type="match status" value="3"/>
</dbReference>
<evidence type="ECO:0000256" key="10">
    <source>
        <dbReference type="ARBA" id="ARBA00034103"/>
    </source>
</evidence>
<feature type="region of interest" description="Disordered" evidence="14">
    <location>
        <begin position="500"/>
        <end position="538"/>
    </location>
</feature>
<dbReference type="InterPro" id="IPR047056">
    <property type="entry name" value="Whirlin_HN-like_dom1"/>
</dbReference>
<dbReference type="InterPro" id="IPR051844">
    <property type="entry name" value="USH2_Complex_Protein"/>
</dbReference>
<evidence type="ECO:0000256" key="11">
    <source>
        <dbReference type="ARBA" id="ARBA00053543"/>
    </source>
</evidence>
<dbReference type="eggNOG" id="KOG3528">
    <property type="taxonomic scope" value="Eukaryota"/>
</dbReference>
<dbReference type="EMBL" id="AAQR03034719">
    <property type="status" value="NOT_ANNOTATED_CDS"/>
    <property type="molecule type" value="Genomic_DNA"/>
</dbReference>